<evidence type="ECO:0000313" key="3">
    <source>
        <dbReference type="Proteomes" id="UP001595075"/>
    </source>
</evidence>
<feature type="chain" id="PRO_5047011862" evidence="1">
    <location>
        <begin position="21"/>
        <end position="149"/>
    </location>
</feature>
<comment type="caution">
    <text evidence="2">The sequence shown here is derived from an EMBL/GenBank/DDBJ whole genome shotgun (WGS) entry which is preliminary data.</text>
</comment>
<accession>A0ABR4C4P6</accession>
<name>A0ABR4C4P6_9HELO</name>
<evidence type="ECO:0000313" key="2">
    <source>
        <dbReference type="EMBL" id="KAL2064487.1"/>
    </source>
</evidence>
<reference evidence="2 3" key="1">
    <citation type="journal article" date="2024" name="Commun. Biol.">
        <title>Comparative genomic analysis of thermophilic fungi reveals convergent evolutionary adaptations and gene losses.</title>
        <authorList>
            <person name="Steindorff A.S."/>
            <person name="Aguilar-Pontes M.V."/>
            <person name="Robinson A.J."/>
            <person name="Andreopoulos B."/>
            <person name="LaButti K."/>
            <person name="Kuo A."/>
            <person name="Mondo S."/>
            <person name="Riley R."/>
            <person name="Otillar R."/>
            <person name="Haridas S."/>
            <person name="Lipzen A."/>
            <person name="Grimwood J."/>
            <person name="Schmutz J."/>
            <person name="Clum A."/>
            <person name="Reid I.D."/>
            <person name="Moisan M.C."/>
            <person name="Butler G."/>
            <person name="Nguyen T.T.M."/>
            <person name="Dewar K."/>
            <person name="Conant G."/>
            <person name="Drula E."/>
            <person name="Henrissat B."/>
            <person name="Hansel C."/>
            <person name="Singer S."/>
            <person name="Hutchinson M.I."/>
            <person name="de Vries R.P."/>
            <person name="Natvig D.O."/>
            <person name="Powell A.J."/>
            <person name="Tsang A."/>
            <person name="Grigoriev I.V."/>
        </authorList>
    </citation>
    <scope>NUCLEOTIDE SEQUENCE [LARGE SCALE GENOMIC DNA]</scope>
    <source>
        <strain evidence="2 3">CBS 494.80</strain>
    </source>
</reference>
<organism evidence="2 3">
    <name type="scientific">Oculimacula yallundae</name>
    <dbReference type="NCBI Taxonomy" id="86028"/>
    <lineage>
        <taxon>Eukaryota</taxon>
        <taxon>Fungi</taxon>
        <taxon>Dikarya</taxon>
        <taxon>Ascomycota</taxon>
        <taxon>Pezizomycotina</taxon>
        <taxon>Leotiomycetes</taxon>
        <taxon>Helotiales</taxon>
        <taxon>Ploettnerulaceae</taxon>
        <taxon>Oculimacula</taxon>
    </lineage>
</organism>
<keyword evidence="3" id="KW-1185">Reference proteome</keyword>
<keyword evidence="1" id="KW-0732">Signal</keyword>
<gene>
    <name evidence="2" type="ORF">VTL71DRAFT_4981</name>
</gene>
<dbReference type="EMBL" id="JAZHXI010000014">
    <property type="protein sequence ID" value="KAL2064487.1"/>
    <property type="molecule type" value="Genomic_DNA"/>
</dbReference>
<protein>
    <submittedName>
        <fullName evidence="2">Uncharacterized protein</fullName>
    </submittedName>
</protein>
<feature type="signal peptide" evidence="1">
    <location>
        <begin position="1"/>
        <end position="20"/>
    </location>
</feature>
<proteinExistence type="predicted"/>
<dbReference type="Proteomes" id="UP001595075">
    <property type="component" value="Unassembled WGS sequence"/>
</dbReference>
<evidence type="ECO:0000256" key="1">
    <source>
        <dbReference type="SAM" id="SignalP"/>
    </source>
</evidence>
<sequence length="149" mass="16715">MRFTHSLASFLLACASLGSSTPTIVPFEEYTVSEVQWIGEFQGQAYNVSGEVQDVHAHLLSIDPSYILPDHSEVGKPILEARWDNHYLCCPVAGENFHWANRDAIKDGMKYLRNLNTNLVVAGNTCSQFSCSWDAAIWCCNQVYFPVHT</sequence>